<dbReference type="RefSeq" id="WP_183401297.1">
    <property type="nucleotide sequence ID" value="NZ_JACIDS010000006.1"/>
</dbReference>
<evidence type="ECO:0000256" key="3">
    <source>
        <dbReference type="ARBA" id="ARBA00009406"/>
    </source>
</evidence>
<comment type="function">
    <text evidence="1">Responsible for the formation of the pyrimidine heterocycle in the thiamine biosynthesis pathway. Catalyzes the formation of hydroxymethylpyrimidine phosphate (HMP-P) from histidine and pyridoxal phosphate (PLP). The protein uses PLP and the active site histidine to form HMP-P, generating an inactive enzyme. The enzyme can only undergo a single turnover, which suggests it is a suicide enzyme.</text>
</comment>
<dbReference type="AlphaFoldDB" id="A0A840AZP3"/>
<keyword evidence="14" id="KW-1185">Reference proteome</keyword>
<dbReference type="GO" id="GO:0009228">
    <property type="term" value="P:thiamine biosynthetic process"/>
    <property type="evidence" value="ECO:0007669"/>
    <property type="project" value="UniProtKB-KW"/>
</dbReference>
<evidence type="ECO:0000256" key="11">
    <source>
        <dbReference type="ARBA" id="ARBA00048179"/>
    </source>
</evidence>
<name>A0A840AZP3_9HYPH</name>
<evidence type="ECO:0000256" key="5">
    <source>
        <dbReference type="ARBA" id="ARBA00022679"/>
    </source>
</evidence>
<proteinExistence type="inferred from homology"/>
<keyword evidence="5" id="KW-0808">Transferase</keyword>
<reference evidence="13 14" key="1">
    <citation type="submission" date="2020-08" db="EMBL/GenBank/DDBJ databases">
        <title>Genomic Encyclopedia of Type Strains, Phase IV (KMG-IV): sequencing the most valuable type-strain genomes for metagenomic binning, comparative biology and taxonomic classification.</title>
        <authorList>
            <person name="Goeker M."/>
        </authorList>
    </citation>
    <scope>NUCLEOTIDE SEQUENCE [LARGE SCALE GENOMIC DNA]</scope>
    <source>
        <strain evidence="13 14">DSM 25966</strain>
    </source>
</reference>
<dbReference type="Proteomes" id="UP000553963">
    <property type="component" value="Unassembled WGS sequence"/>
</dbReference>
<evidence type="ECO:0000256" key="9">
    <source>
        <dbReference type="ARBA" id="ARBA00023004"/>
    </source>
</evidence>
<evidence type="ECO:0000256" key="8">
    <source>
        <dbReference type="ARBA" id="ARBA00022977"/>
    </source>
</evidence>
<protein>
    <recommendedName>
        <fullName evidence="10">Thiamine pyrimidine synthase</fullName>
    </recommendedName>
</protein>
<evidence type="ECO:0000256" key="6">
    <source>
        <dbReference type="ARBA" id="ARBA00022723"/>
    </source>
</evidence>
<gene>
    <name evidence="13" type="ORF">GGR25_004739</name>
</gene>
<evidence type="ECO:0000259" key="12">
    <source>
        <dbReference type="Pfam" id="PF09084"/>
    </source>
</evidence>
<comment type="subunit">
    <text evidence="4">Homodimer.</text>
</comment>
<sequence length="347" mass="37779">MTHFGGFINRRSFLKRSGQAAGLLAAAPLLRGRAAAAETTPLSVRLSWVSNAEFAGEYFADQRGYYKEAGFDPVTIIPGGPSAPPTEIDLVQGKCYYGMSLPDLTAAAISEGAEIKTIAAQFQKNPFCIVSLAKNPILEPKDMIGKKIGVQAVNETTWAVFLKLNGLDPASINKVPVQFDPTPLAAGEVDGWMSFVTNEPIALGLKGIETKHFLFADHNFGLVAETVVVRQETIDKERDKLKALLKAEIKGWKDSLKEPETAAKFAVEIYGKSLGLNLEEQILEVKAQNELIVTEETKKNGILTLSPEAIERNMKVLAVSGIDIKPEQLFDMSLIDEVYAEDPSLKA</sequence>
<comment type="pathway">
    <text evidence="2">Cofactor biosynthesis; thiamine diphosphate biosynthesis.</text>
</comment>
<dbReference type="GO" id="GO:0046872">
    <property type="term" value="F:metal ion binding"/>
    <property type="evidence" value="ECO:0007669"/>
    <property type="project" value="UniProtKB-KW"/>
</dbReference>
<evidence type="ECO:0000313" key="14">
    <source>
        <dbReference type="Proteomes" id="UP000553963"/>
    </source>
</evidence>
<keyword evidence="9" id="KW-0408">Iron</keyword>
<dbReference type="InterPro" id="IPR027939">
    <property type="entry name" value="NMT1/THI5"/>
</dbReference>
<evidence type="ECO:0000256" key="10">
    <source>
        <dbReference type="ARBA" id="ARBA00033171"/>
    </source>
</evidence>
<dbReference type="GO" id="GO:0016740">
    <property type="term" value="F:transferase activity"/>
    <property type="evidence" value="ECO:0007669"/>
    <property type="project" value="UniProtKB-KW"/>
</dbReference>
<dbReference type="PANTHER" id="PTHR31528:SF1">
    <property type="entry name" value="4-AMINO-5-HYDROXYMETHYL-2-METHYLPYRIMIDINE PHOSPHATE SYNTHASE THI11-RELATED"/>
    <property type="match status" value="1"/>
</dbReference>
<evidence type="ECO:0000256" key="7">
    <source>
        <dbReference type="ARBA" id="ARBA00022898"/>
    </source>
</evidence>
<dbReference type="EMBL" id="JACIDS010000006">
    <property type="protein sequence ID" value="MBB3933666.1"/>
    <property type="molecule type" value="Genomic_DNA"/>
</dbReference>
<keyword evidence="7" id="KW-0663">Pyridoxal phosphate</keyword>
<comment type="catalytic activity">
    <reaction evidence="11">
        <text>N(6)-(pyridoxal phosphate)-L-lysyl-[4-amino-5-hydroxymethyl-2-methylpyrimidine phosphate synthase] + L-histidyl-[4-amino-5-hydroxymethyl-2-methylpyrimidine phosphate synthase] + 2 Fe(3+) + 4 H2O = L-lysyl-[4-amino-5-hydroxymethyl-2-methylpyrimidine phosphate synthase] + (2S)-2-amino-5-hydroxy-4-oxopentanoyl-[4-amino-5-hydroxymethyl-2-methylpyrimidine phosphate synthase] + 4-amino-2-methyl-5-(phosphooxymethyl)pyrimidine + 3-oxopropanoate + 2 Fe(2+) + 2 H(+)</text>
        <dbReference type="Rhea" id="RHEA:65756"/>
        <dbReference type="Rhea" id="RHEA-COMP:16892"/>
        <dbReference type="Rhea" id="RHEA-COMP:16893"/>
        <dbReference type="Rhea" id="RHEA-COMP:16894"/>
        <dbReference type="Rhea" id="RHEA-COMP:16895"/>
        <dbReference type="ChEBI" id="CHEBI:15377"/>
        <dbReference type="ChEBI" id="CHEBI:15378"/>
        <dbReference type="ChEBI" id="CHEBI:29033"/>
        <dbReference type="ChEBI" id="CHEBI:29034"/>
        <dbReference type="ChEBI" id="CHEBI:29969"/>
        <dbReference type="ChEBI" id="CHEBI:29979"/>
        <dbReference type="ChEBI" id="CHEBI:33190"/>
        <dbReference type="ChEBI" id="CHEBI:58354"/>
        <dbReference type="ChEBI" id="CHEBI:143915"/>
        <dbReference type="ChEBI" id="CHEBI:157692"/>
    </reaction>
    <physiologicalReaction direction="left-to-right" evidence="11">
        <dbReference type="Rhea" id="RHEA:65757"/>
    </physiologicalReaction>
</comment>
<dbReference type="SUPFAM" id="SSF53850">
    <property type="entry name" value="Periplasmic binding protein-like II"/>
    <property type="match status" value="1"/>
</dbReference>
<comment type="caution">
    <text evidence="13">The sequence shown here is derived from an EMBL/GenBank/DDBJ whole genome shotgun (WGS) entry which is preliminary data.</text>
</comment>
<keyword evidence="8" id="KW-0784">Thiamine biosynthesis</keyword>
<evidence type="ECO:0000313" key="13">
    <source>
        <dbReference type="EMBL" id="MBB3933666.1"/>
    </source>
</evidence>
<dbReference type="Pfam" id="PF09084">
    <property type="entry name" value="NMT1"/>
    <property type="match status" value="1"/>
</dbReference>
<dbReference type="PANTHER" id="PTHR31528">
    <property type="entry name" value="4-AMINO-5-HYDROXYMETHYL-2-METHYLPYRIMIDINE PHOSPHATE SYNTHASE THI11-RELATED"/>
    <property type="match status" value="1"/>
</dbReference>
<dbReference type="InterPro" id="IPR006311">
    <property type="entry name" value="TAT_signal"/>
</dbReference>
<evidence type="ECO:0000256" key="1">
    <source>
        <dbReference type="ARBA" id="ARBA00003469"/>
    </source>
</evidence>
<dbReference type="PROSITE" id="PS51318">
    <property type="entry name" value="TAT"/>
    <property type="match status" value="1"/>
</dbReference>
<accession>A0A840AZP3</accession>
<feature type="domain" description="SsuA/THI5-like" evidence="12">
    <location>
        <begin position="51"/>
        <end position="262"/>
    </location>
</feature>
<organism evidence="13 14">
    <name type="scientific">Kaistia hirudinis</name>
    <dbReference type="NCBI Taxonomy" id="1293440"/>
    <lineage>
        <taxon>Bacteria</taxon>
        <taxon>Pseudomonadati</taxon>
        <taxon>Pseudomonadota</taxon>
        <taxon>Alphaproteobacteria</taxon>
        <taxon>Hyphomicrobiales</taxon>
        <taxon>Kaistiaceae</taxon>
        <taxon>Kaistia</taxon>
    </lineage>
</organism>
<keyword evidence="6" id="KW-0479">Metal-binding</keyword>
<evidence type="ECO:0000256" key="2">
    <source>
        <dbReference type="ARBA" id="ARBA00004948"/>
    </source>
</evidence>
<dbReference type="Gene3D" id="3.40.190.10">
    <property type="entry name" value="Periplasmic binding protein-like II"/>
    <property type="match status" value="2"/>
</dbReference>
<evidence type="ECO:0000256" key="4">
    <source>
        <dbReference type="ARBA" id="ARBA00011738"/>
    </source>
</evidence>
<comment type="similarity">
    <text evidence="3">Belongs to the NMT1/THI5 family.</text>
</comment>
<dbReference type="InterPro" id="IPR015168">
    <property type="entry name" value="SsuA/THI5"/>
</dbReference>